<name>A0AA86U164_9EUKA</name>
<proteinExistence type="predicted"/>
<dbReference type="EMBL" id="CAXDID020000317">
    <property type="protein sequence ID" value="CAL6076087.1"/>
    <property type="molecule type" value="Genomic_DNA"/>
</dbReference>
<protein>
    <submittedName>
        <fullName evidence="2">Hypothetical_protein</fullName>
    </submittedName>
</protein>
<dbReference type="Proteomes" id="UP001642409">
    <property type="component" value="Unassembled WGS sequence"/>
</dbReference>
<comment type="caution">
    <text evidence="1">The sequence shown here is derived from an EMBL/GenBank/DDBJ whole genome shotgun (WGS) entry which is preliminary data.</text>
</comment>
<organism evidence="1">
    <name type="scientific">Hexamita inflata</name>
    <dbReference type="NCBI Taxonomy" id="28002"/>
    <lineage>
        <taxon>Eukaryota</taxon>
        <taxon>Metamonada</taxon>
        <taxon>Diplomonadida</taxon>
        <taxon>Hexamitidae</taxon>
        <taxon>Hexamitinae</taxon>
        <taxon>Hexamita</taxon>
    </lineage>
</organism>
<evidence type="ECO:0000313" key="3">
    <source>
        <dbReference type="Proteomes" id="UP001642409"/>
    </source>
</evidence>
<reference evidence="2 3" key="2">
    <citation type="submission" date="2024-07" db="EMBL/GenBank/DDBJ databases">
        <authorList>
            <person name="Akdeniz Z."/>
        </authorList>
    </citation>
    <scope>NUCLEOTIDE SEQUENCE [LARGE SCALE GENOMIC DNA]</scope>
</reference>
<dbReference type="EMBL" id="CATOUU010000634">
    <property type="protein sequence ID" value="CAI9936281.1"/>
    <property type="molecule type" value="Genomic_DNA"/>
</dbReference>
<accession>A0AA86U164</accession>
<evidence type="ECO:0000313" key="2">
    <source>
        <dbReference type="EMBL" id="CAL6076087.1"/>
    </source>
</evidence>
<evidence type="ECO:0000313" key="1">
    <source>
        <dbReference type="EMBL" id="CAI9936281.1"/>
    </source>
</evidence>
<dbReference type="AlphaFoldDB" id="A0AA86U164"/>
<reference evidence="1" key="1">
    <citation type="submission" date="2023-06" db="EMBL/GenBank/DDBJ databases">
        <authorList>
            <person name="Kurt Z."/>
        </authorList>
    </citation>
    <scope>NUCLEOTIDE SEQUENCE</scope>
</reference>
<gene>
    <name evidence="1" type="ORF">HINF_LOCUS23926</name>
    <name evidence="2" type="ORF">HINF_LOCUS57521</name>
</gene>
<keyword evidence="3" id="KW-1185">Reference proteome</keyword>
<sequence>MIRPDTQLEQSSFSRQNGRNGRNSLFLLIIQRKILGKKSRLYIAVIYDKYTQLQINRITRTNEHLVHKILHKILQMRRNVLKNLNNILLGGSGTIVEIDESLFARHKYRQVGIYLDMQVVRESVKLQQYFQMKILVNIDDQLQM</sequence>